<dbReference type="InterPro" id="IPR010656">
    <property type="entry name" value="DctM"/>
</dbReference>
<dbReference type="PANTHER" id="PTHR43849:SF2">
    <property type="entry name" value="BLL3936 PROTEIN"/>
    <property type="match status" value="1"/>
</dbReference>
<evidence type="ECO:0000256" key="1">
    <source>
        <dbReference type="RuleBase" id="RU369079"/>
    </source>
</evidence>
<keyword evidence="1" id="KW-0997">Cell inner membrane</keyword>
<protein>
    <recommendedName>
        <fullName evidence="3">TRAP C4-dicarboxylate transport system permease DctM subunit domain-containing protein</fullName>
    </recommendedName>
</protein>
<proteinExistence type="predicted"/>
<keyword evidence="1" id="KW-0813">Transport</keyword>
<gene>
    <name evidence="4" type="ORF">HSBAA_51320</name>
</gene>
<dbReference type="PANTHER" id="PTHR43849">
    <property type="entry name" value="BLL3936 PROTEIN"/>
    <property type="match status" value="1"/>
</dbReference>
<dbReference type="AlphaFoldDB" id="A0A455UC76"/>
<feature type="transmembrane region" description="Helical" evidence="2">
    <location>
        <begin position="55"/>
        <end position="72"/>
    </location>
</feature>
<dbReference type="EMBL" id="AP019514">
    <property type="protein sequence ID" value="BBI63826.1"/>
    <property type="molecule type" value="Genomic_DNA"/>
</dbReference>
<keyword evidence="1" id="KW-1003">Cell membrane</keyword>
<keyword evidence="2" id="KW-0472">Membrane</keyword>
<comment type="function">
    <text evidence="1">Part of the tripartite ATP-independent periplasmic (TRAP) transport system.</text>
</comment>
<name>A0A455UC76_9GAMM</name>
<reference evidence="4 5" key="1">
    <citation type="journal article" date="2019" name="Microbiol. Resour. Announc.">
        <title>Complete Genome Sequence of Halomonas sulfidaeris Strain Esulfide1 Isolated from a Metal Sulfide Rock at a Depth of 2,200 Meters, Obtained Using Nanopore Sequencing.</title>
        <authorList>
            <person name="Saito M."/>
            <person name="Nishigata A."/>
            <person name="Galipon J."/>
            <person name="Arakawa K."/>
        </authorList>
    </citation>
    <scope>NUCLEOTIDE SEQUENCE [LARGE SCALE GENOMIC DNA]</scope>
    <source>
        <strain evidence="4 5">ATCC BAA-803</strain>
    </source>
</reference>
<dbReference type="Pfam" id="PF06808">
    <property type="entry name" value="DctM"/>
    <property type="match status" value="1"/>
</dbReference>
<feature type="domain" description="TRAP C4-dicarboxylate transport system permease DctM subunit" evidence="3">
    <location>
        <begin position="2"/>
        <end position="107"/>
    </location>
</feature>
<dbReference type="KEGG" id="hsr:HSBAA_51320"/>
<organism evidence="4 5">
    <name type="scientific">Vreelandella sulfidaeris</name>
    <dbReference type="NCBI Taxonomy" id="115553"/>
    <lineage>
        <taxon>Bacteria</taxon>
        <taxon>Pseudomonadati</taxon>
        <taxon>Pseudomonadota</taxon>
        <taxon>Gammaproteobacteria</taxon>
        <taxon>Oceanospirillales</taxon>
        <taxon>Halomonadaceae</taxon>
        <taxon>Vreelandella</taxon>
    </lineage>
</organism>
<evidence type="ECO:0000256" key="2">
    <source>
        <dbReference type="SAM" id="Phobius"/>
    </source>
</evidence>
<keyword evidence="2" id="KW-0812">Transmembrane</keyword>
<keyword evidence="2" id="KW-1133">Transmembrane helix</keyword>
<sequence length="111" mass="11579">MASAMTGLISGSSIANVVTTGTFTVPMMKRVGFSSEKAGAVEVASSVNGQIMPPVMGAAAFLMVEYVGISYVEVIKHAFLPALISYIALVYIVHLEALKANMKGLQSSNPP</sequence>
<dbReference type="GO" id="GO:0022857">
    <property type="term" value="F:transmembrane transporter activity"/>
    <property type="evidence" value="ECO:0007669"/>
    <property type="project" value="UniProtKB-UniRule"/>
</dbReference>
<dbReference type="Proteomes" id="UP000320231">
    <property type="component" value="Chromosome"/>
</dbReference>
<feature type="transmembrane region" description="Helical" evidence="2">
    <location>
        <begin position="78"/>
        <end position="98"/>
    </location>
</feature>
<evidence type="ECO:0000259" key="3">
    <source>
        <dbReference type="Pfam" id="PF06808"/>
    </source>
</evidence>
<accession>A0A455UC76</accession>
<evidence type="ECO:0000313" key="5">
    <source>
        <dbReference type="Proteomes" id="UP000320231"/>
    </source>
</evidence>
<evidence type="ECO:0000313" key="4">
    <source>
        <dbReference type="EMBL" id="BBI63826.1"/>
    </source>
</evidence>
<comment type="subcellular location">
    <subcellularLocation>
        <location evidence="1">Cell inner membrane</location>
        <topology evidence="1">Multi-pass membrane protein</topology>
    </subcellularLocation>
</comment>
<dbReference type="GO" id="GO:0005886">
    <property type="term" value="C:plasma membrane"/>
    <property type="evidence" value="ECO:0007669"/>
    <property type="project" value="UniProtKB-SubCell"/>
</dbReference>